<keyword evidence="4 8" id="KW-0812">Transmembrane</keyword>
<dbReference type="PROSITE" id="PS00217">
    <property type="entry name" value="SUGAR_TRANSPORT_2"/>
    <property type="match status" value="1"/>
</dbReference>
<dbReference type="InterPro" id="IPR005829">
    <property type="entry name" value="Sugar_transporter_CS"/>
</dbReference>
<proteinExistence type="inferred from homology"/>
<dbReference type="FunFam" id="1.20.1250.20:FF:000100">
    <property type="entry name" value="MFS sugar transporter, putative"/>
    <property type="match status" value="1"/>
</dbReference>
<feature type="transmembrane region" description="Helical" evidence="8">
    <location>
        <begin position="525"/>
        <end position="544"/>
    </location>
</feature>
<dbReference type="InterPro" id="IPR036259">
    <property type="entry name" value="MFS_trans_sf"/>
</dbReference>
<feature type="transmembrane region" description="Helical" evidence="8">
    <location>
        <begin position="360"/>
        <end position="382"/>
    </location>
</feature>
<dbReference type="GO" id="GO:0016020">
    <property type="term" value="C:membrane"/>
    <property type="evidence" value="ECO:0007669"/>
    <property type="project" value="UniProtKB-SubCell"/>
</dbReference>
<evidence type="ECO:0000256" key="8">
    <source>
        <dbReference type="SAM" id="Phobius"/>
    </source>
</evidence>
<organism evidence="10 11">
    <name type="scientific">Amniculicola lignicola CBS 123094</name>
    <dbReference type="NCBI Taxonomy" id="1392246"/>
    <lineage>
        <taxon>Eukaryota</taxon>
        <taxon>Fungi</taxon>
        <taxon>Dikarya</taxon>
        <taxon>Ascomycota</taxon>
        <taxon>Pezizomycotina</taxon>
        <taxon>Dothideomycetes</taxon>
        <taxon>Pleosporomycetidae</taxon>
        <taxon>Pleosporales</taxon>
        <taxon>Amniculicolaceae</taxon>
        <taxon>Amniculicola</taxon>
    </lineage>
</organism>
<reference evidence="10" key="1">
    <citation type="journal article" date="2020" name="Stud. Mycol.">
        <title>101 Dothideomycetes genomes: a test case for predicting lifestyles and emergence of pathogens.</title>
        <authorList>
            <person name="Haridas S."/>
            <person name="Albert R."/>
            <person name="Binder M."/>
            <person name="Bloem J."/>
            <person name="Labutti K."/>
            <person name="Salamov A."/>
            <person name="Andreopoulos B."/>
            <person name="Baker S."/>
            <person name="Barry K."/>
            <person name="Bills G."/>
            <person name="Bluhm B."/>
            <person name="Cannon C."/>
            <person name="Castanera R."/>
            <person name="Culley D."/>
            <person name="Daum C."/>
            <person name="Ezra D."/>
            <person name="Gonzalez J."/>
            <person name="Henrissat B."/>
            <person name="Kuo A."/>
            <person name="Liang C."/>
            <person name="Lipzen A."/>
            <person name="Lutzoni F."/>
            <person name="Magnuson J."/>
            <person name="Mondo S."/>
            <person name="Nolan M."/>
            <person name="Ohm R."/>
            <person name="Pangilinan J."/>
            <person name="Park H.-J."/>
            <person name="Ramirez L."/>
            <person name="Alfaro M."/>
            <person name="Sun H."/>
            <person name="Tritt A."/>
            <person name="Yoshinaga Y."/>
            <person name="Zwiers L.-H."/>
            <person name="Turgeon B."/>
            <person name="Goodwin S."/>
            <person name="Spatafora J."/>
            <person name="Crous P."/>
            <person name="Grigoriev I."/>
        </authorList>
    </citation>
    <scope>NUCLEOTIDE SEQUENCE</scope>
    <source>
        <strain evidence="10">CBS 123094</strain>
    </source>
</reference>
<evidence type="ECO:0000259" key="9">
    <source>
        <dbReference type="PROSITE" id="PS50850"/>
    </source>
</evidence>
<dbReference type="PANTHER" id="PTHR48020:SF4">
    <property type="entry name" value="SYMPORT, PUTATIVE (AFU_ORTHOLOGUE AFUA_3G11790)-RELATED"/>
    <property type="match status" value="1"/>
</dbReference>
<dbReference type="InterPro" id="IPR003663">
    <property type="entry name" value="Sugar/inositol_transpt"/>
</dbReference>
<dbReference type="AlphaFoldDB" id="A0A6A5W0E1"/>
<dbReference type="EMBL" id="ML977652">
    <property type="protein sequence ID" value="KAF1994744.1"/>
    <property type="molecule type" value="Genomic_DNA"/>
</dbReference>
<dbReference type="Proteomes" id="UP000799779">
    <property type="component" value="Unassembled WGS sequence"/>
</dbReference>
<evidence type="ECO:0000256" key="2">
    <source>
        <dbReference type="ARBA" id="ARBA00010992"/>
    </source>
</evidence>
<evidence type="ECO:0000256" key="1">
    <source>
        <dbReference type="ARBA" id="ARBA00004141"/>
    </source>
</evidence>
<dbReference type="InterPro" id="IPR005828">
    <property type="entry name" value="MFS_sugar_transport-like"/>
</dbReference>
<comment type="subcellular location">
    <subcellularLocation>
        <location evidence="1">Membrane</location>
        <topology evidence="1">Multi-pass membrane protein</topology>
    </subcellularLocation>
</comment>
<feature type="transmembrane region" description="Helical" evidence="8">
    <location>
        <begin position="455"/>
        <end position="472"/>
    </location>
</feature>
<keyword evidence="11" id="KW-1185">Reference proteome</keyword>
<gene>
    <name evidence="10" type="ORF">P154DRAFT_548883</name>
</gene>
<evidence type="ECO:0000313" key="11">
    <source>
        <dbReference type="Proteomes" id="UP000799779"/>
    </source>
</evidence>
<dbReference type="InterPro" id="IPR050814">
    <property type="entry name" value="Myo-inositol_Transporter"/>
</dbReference>
<dbReference type="GO" id="GO:0015798">
    <property type="term" value="P:myo-inositol transport"/>
    <property type="evidence" value="ECO:0007669"/>
    <property type="project" value="UniProtKB-ARBA"/>
</dbReference>
<feature type="transmembrane region" description="Helical" evidence="8">
    <location>
        <begin position="93"/>
        <end position="110"/>
    </location>
</feature>
<dbReference type="GO" id="GO:0022857">
    <property type="term" value="F:transmembrane transporter activity"/>
    <property type="evidence" value="ECO:0007669"/>
    <property type="project" value="InterPro"/>
</dbReference>
<evidence type="ECO:0000256" key="7">
    <source>
        <dbReference type="RuleBase" id="RU003346"/>
    </source>
</evidence>
<evidence type="ECO:0000313" key="10">
    <source>
        <dbReference type="EMBL" id="KAF1994744.1"/>
    </source>
</evidence>
<keyword evidence="3 7" id="KW-0813">Transport</keyword>
<dbReference type="GO" id="GO:0015791">
    <property type="term" value="P:polyol transmembrane transport"/>
    <property type="evidence" value="ECO:0007669"/>
    <property type="project" value="UniProtKB-ARBA"/>
</dbReference>
<evidence type="ECO:0000256" key="3">
    <source>
        <dbReference type="ARBA" id="ARBA00022448"/>
    </source>
</evidence>
<dbReference type="NCBIfam" id="TIGR00879">
    <property type="entry name" value="SP"/>
    <property type="match status" value="1"/>
</dbReference>
<accession>A0A6A5W0E1</accession>
<feature type="transmembrane region" description="Helical" evidence="8">
    <location>
        <begin position="493"/>
        <end position="513"/>
    </location>
</feature>
<dbReference type="Gene3D" id="1.20.1250.20">
    <property type="entry name" value="MFS general substrate transporter like domains"/>
    <property type="match status" value="1"/>
</dbReference>
<feature type="transmembrane region" description="Helical" evidence="8">
    <location>
        <begin position="427"/>
        <end position="449"/>
    </location>
</feature>
<feature type="domain" description="Major facilitator superfamily (MFS) profile" evidence="9">
    <location>
        <begin position="97"/>
        <end position="548"/>
    </location>
</feature>
<keyword evidence="6 8" id="KW-0472">Membrane</keyword>
<dbReference type="PROSITE" id="PS50850">
    <property type="entry name" value="MFS"/>
    <property type="match status" value="1"/>
</dbReference>
<dbReference type="PRINTS" id="PR00171">
    <property type="entry name" value="SUGRTRNSPORT"/>
</dbReference>
<name>A0A6A5W0E1_9PLEO</name>
<sequence>MASQDSPANEKPFAEQHDVRIQNPLAHLTAEELIRDIDAFVKENSFEEIRPLIVKGALIAKNPPGFASVEGITEEETVAISNEVLHKWRQPKLLYFTIILCSVGAAVQGWDQTGSNGANLSFPDALGIPIRKTLLNGQPNPDAAKNEWLQGLINAGPYIASAFIGCWLSDPLNNFLGRRGCIFVSAVFCALSPIGSAVAQTWEQLFVTRLLLGLGMGCKGATIPIFAAENSPAAIRGALVMSWQMWTAFGIFLGTCANLAVKDTGKISWRLQFGSALLPAVPLLIGIYSCPESPRWYIKKGRYADAYRSLKKLRNTELQAARDLYYIHAQLQAEASLTNMKSNYITRFIQLFTVPRLRRATLASGTVMLAQQMCGINIIAFYSSTVFAEAGASVTSSLLASWGFGLVNFVFAWPAIWTIDTFGRRSLLLFTFPNMCWTLLAAGLCYLIPDGSAAHLGMVALFIYLFAAFYSPGEGPVPFTYSAEVFPLSHREVGMSWAVATCLFWAAVLSITFPRMLSAMSVTGAFAFYAGLNLVALVLIFLFVPETKQRTLEELDYIFAIPTRRFMSHQCFTVLPWWCKTYLFRRKIGPCPALWSFDGHVDGDQEFQDTVRKASIAAQAPNVRIFWAGLHVQLQAF</sequence>
<dbReference type="OrthoDB" id="5290825at2759"/>
<dbReference type="PANTHER" id="PTHR48020">
    <property type="entry name" value="PROTON MYO-INOSITOL COTRANSPORTER"/>
    <property type="match status" value="1"/>
</dbReference>
<keyword evidence="5 8" id="KW-1133">Transmembrane helix</keyword>
<dbReference type="Pfam" id="PF00083">
    <property type="entry name" value="Sugar_tr"/>
    <property type="match status" value="1"/>
</dbReference>
<dbReference type="InterPro" id="IPR020846">
    <property type="entry name" value="MFS_dom"/>
</dbReference>
<comment type="similarity">
    <text evidence="2 7">Belongs to the major facilitator superfamily. Sugar transporter (TC 2.A.1.1) family.</text>
</comment>
<dbReference type="SUPFAM" id="SSF103473">
    <property type="entry name" value="MFS general substrate transporter"/>
    <property type="match status" value="1"/>
</dbReference>
<evidence type="ECO:0000256" key="6">
    <source>
        <dbReference type="ARBA" id="ARBA00023136"/>
    </source>
</evidence>
<feature type="transmembrane region" description="Helical" evidence="8">
    <location>
        <begin position="205"/>
        <end position="227"/>
    </location>
</feature>
<protein>
    <submittedName>
        <fullName evidence="10">MFS transporter</fullName>
    </submittedName>
</protein>
<feature type="transmembrane region" description="Helical" evidence="8">
    <location>
        <begin position="180"/>
        <end position="199"/>
    </location>
</feature>
<feature type="transmembrane region" description="Helical" evidence="8">
    <location>
        <begin position="394"/>
        <end position="415"/>
    </location>
</feature>
<evidence type="ECO:0000256" key="5">
    <source>
        <dbReference type="ARBA" id="ARBA00022989"/>
    </source>
</evidence>
<feature type="transmembrane region" description="Helical" evidence="8">
    <location>
        <begin position="239"/>
        <end position="261"/>
    </location>
</feature>
<evidence type="ECO:0000256" key="4">
    <source>
        <dbReference type="ARBA" id="ARBA00022692"/>
    </source>
</evidence>